<proteinExistence type="predicted"/>
<sequence length="34" mass="3845">MPDNIPRLDQLIHEDLIGYVTASFGEIVSWNDAD</sequence>
<evidence type="ECO:0000313" key="2">
    <source>
        <dbReference type="Proteomes" id="UP000280008"/>
    </source>
</evidence>
<dbReference type="AlphaFoldDB" id="A0A495IFM6"/>
<protein>
    <submittedName>
        <fullName evidence="1">Uncharacterized protein</fullName>
    </submittedName>
</protein>
<name>A0A495IFM6_9MICO</name>
<evidence type="ECO:0000313" key="1">
    <source>
        <dbReference type="EMBL" id="RKR74807.1"/>
    </source>
</evidence>
<gene>
    <name evidence="1" type="ORF">C8E83_1938</name>
</gene>
<keyword evidence="2" id="KW-1185">Reference proteome</keyword>
<accession>A0A495IFM6</accession>
<dbReference type="Proteomes" id="UP000280008">
    <property type="component" value="Unassembled WGS sequence"/>
</dbReference>
<dbReference type="EMBL" id="RBKS01000001">
    <property type="protein sequence ID" value="RKR74807.1"/>
    <property type="molecule type" value="Genomic_DNA"/>
</dbReference>
<comment type="caution">
    <text evidence="1">The sequence shown here is derived from an EMBL/GenBank/DDBJ whole genome shotgun (WGS) entry which is preliminary data.</text>
</comment>
<organism evidence="1 2">
    <name type="scientific">Frondihabitans australicus</name>
    <dbReference type="NCBI Taxonomy" id="386892"/>
    <lineage>
        <taxon>Bacteria</taxon>
        <taxon>Bacillati</taxon>
        <taxon>Actinomycetota</taxon>
        <taxon>Actinomycetes</taxon>
        <taxon>Micrococcales</taxon>
        <taxon>Microbacteriaceae</taxon>
        <taxon>Frondihabitans</taxon>
    </lineage>
</organism>
<reference evidence="1 2" key="1">
    <citation type="submission" date="2018-10" db="EMBL/GenBank/DDBJ databases">
        <title>Sequencing the genomes of 1000 actinobacteria strains.</title>
        <authorList>
            <person name="Klenk H.-P."/>
        </authorList>
    </citation>
    <scope>NUCLEOTIDE SEQUENCE [LARGE SCALE GENOMIC DNA]</scope>
    <source>
        <strain evidence="1 2">DSM 17894</strain>
    </source>
</reference>